<keyword evidence="3 6" id="KW-0812">Transmembrane</keyword>
<gene>
    <name evidence="8" type="ORF">SAMN04487931_11446</name>
</gene>
<evidence type="ECO:0000256" key="1">
    <source>
        <dbReference type="ARBA" id="ARBA00004141"/>
    </source>
</evidence>
<protein>
    <submittedName>
        <fullName evidence="8">Uncharacterized membrane protein</fullName>
    </submittedName>
</protein>
<evidence type="ECO:0000256" key="3">
    <source>
        <dbReference type="ARBA" id="ARBA00022692"/>
    </source>
</evidence>
<sequence>MISWYFFALLALLLMGIQRFFYKVAAEKKYPTEWVTFSFMATVTLLSTGVYFFQQHHELNIIWLMTMSLINSASFLVATVSHIEALKYIPANIAYSIIRLNVVVVAGFSIFYFKEQISLFQGLGLLVAVAAMIVLTTQMREDTTKTKQGRRGAVFILLALLCGATASISSKFAAMHVDKLAFIALSYLMGMIGSLGITRALSYDKAEKKRSAAMGLGVVMGGFNFAGFYAFLYALERGPLSLVAAIVGMHFVIAIVLSAIIYREKIKPAGLVGIFLTVISIILIRI</sequence>
<dbReference type="AlphaFoldDB" id="A0A1H2JRJ2"/>
<feature type="transmembrane region" description="Helical" evidence="6">
    <location>
        <begin position="34"/>
        <end position="54"/>
    </location>
</feature>
<feature type="transmembrane region" description="Helical" evidence="6">
    <location>
        <begin position="93"/>
        <end position="113"/>
    </location>
</feature>
<accession>A0A1H2JRJ2</accession>
<feature type="transmembrane region" description="Helical" evidence="6">
    <location>
        <begin position="180"/>
        <end position="201"/>
    </location>
</feature>
<evidence type="ECO:0000259" key="7">
    <source>
        <dbReference type="Pfam" id="PF00892"/>
    </source>
</evidence>
<dbReference type="Proteomes" id="UP000199608">
    <property type="component" value="Unassembled WGS sequence"/>
</dbReference>
<dbReference type="EMBL" id="FNLL01000014">
    <property type="protein sequence ID" value="SDU58645.1"/>
    <property type="molecule type" value="Genomic_DNA"/>
</dbReference>
<dbReference type="InterPro" id="IPR000620">
    <property type="entry name" value="EamA_dom"/>
</dbReference>
<comment type="similarity">
    <text evidence="2">Belongs to the EamA transporter family.</text>
</comment>
<feature type="transmembrane region" description="Helical" evidence="6">
    <location>
        <begin position="152"/>
        <end position="174"/>
    </location>
</feature>
<feature type="transmembrane region" description="Helical" evidence="6">
    <location>
        <begin position="240"/>
        <end position="262"/>
    </location>
</feature>
<evidence type="ECO:0000256" key="2">
    <source>
        <dbReference type="ARBA" id="ARBA00007362"/>
    </source>
</evidence>
<evidence type="ECO:0000256" key="6">
    <source>
        <dbReference type="SAM" id="Phobius"/>
    </source>
</evidence>
<feature type="transmembrane region" description="Helical" evidence="6">
    <location>
        <begin position="60"/>
        <end position="81"/>
    </location>
</feature>
<organism evidence="8 9">
    <name type="scientific">Desulfobacula phenolica</name>
    <dbReference type="NCBI Taxonomy" id="90732"/>
    <lineage>
        <taxon>Bacteria</taxon>
        <taxon>Pseudomonadati</taxon>
        <taxon>Thermodesulfobacteriota</taxon>
        <taxon>Desulfobacteria</taxon>
        <taxon>Desulfobacterales</taxon>
        <taxon>Desulfobacteraceae</taxon>
        <taxon>Desulfobacula</taxon>
    </lineage>
</organism>
<evidence type="ECO:0000256" key="4">
    <source>
        <dbReference type="ARBA" id="ARBA00022989"/>
    </source>
</evidence>
<keyword evidence="9" id="KW-1185">Reference proteome</keyword>
<reference evidence="9" key="1">
    <citation type="submission" date="2016-10" db="EMBL/GenBank/DDBJ databases">
        <authorList>
            <person name="Varghese N."/>
            <person name="Submissions S."/>
        </authorList>
    </citation>
    <scope>NUCLEOTIDE SEQUENCE [LARGE SCALE GENOMIC DNA]</scope>
    <source>
        <strain evidence="9">DSM 3384</strain>
    </source>
</reference>
<evidence type="ECO:0000313" key="9">
    <source>
        <dbReference type="Proteomes" id="UP000199608"/>
    </source>
</evidence>
<dbReference type="InterPro" id="IPR037185">
    <property type="entry name" value="EmrE-like"/>
</dbReference>
<dbReference type="RefSeq" id="WP_092237632.1">
    <property type="nucleotide sequence ID" value="NZ_FNLL01000014.1"/>
</dbReference>
<dbReference type="InterPro" id="IPR050638">
    <property type="entry name" value="AA-Vitamin_Transporters"/>
</dbReference>
<dbReference type="Gene3D" id="1.10.3730.20">
    <property type="match status" value="2"/>
</dbReference>
<feature type="transmembrane region" description="Helical" evidence="6">
    <location>
        <begin position="269"/>
        <end position="285"/>
    </location>
</feature>
<feature type="domain" description="EamA" evidence="7">
    <location>
        <begin position="151"/>
        <end position="284"/>
    </location>
</feature>
<feature type="transmembrane region" description="Helical" evidence="6">
    <location>
        <begin position="6"/>
        <end position="22"/>
    </location>
</feature>
<evidence type="ECO:0000256" key="5">
    <source>
        <dbReference type="ARBA" id="ARBA00023136"/>
    </source>
</evidence>
<keyword evidence="5 6" id="KW-0472">Membrane</keyword>
<feature type="domain" description="EamA" evidence="7">
    <location>
        <begin position="3"/>
        <end position="136"/>
    </location>
</feature>
<proteinExistence type="inferred from homology"/>
<dbReference type="Pfam" id="PF00892">
    <property type="entry name" value="EamA"/>
    <property type="match status" value="2"/>
</dbReference>
<comment type="subcellular location">
    <subcellularLocation>
        <location evidence="1">Membrane</location>
        <topology evidence="1">Multi-pass membrane protein</topology>
    </subcellularLocation>
</comment>
<dbReference type="GO" id="GO:0016020">
    <property type="term" value="C:membrane"/>
    <property type="evidence" value="ECO:0007669"/>
    <property type="project" value="UniProtKB-SubCell"/>
</dbReference>
<feature type="transmembrane region" description="Helical" evidence="6">
    <location>
        <begin position="119"/>
        <end position="140"/>
    </location>
</feature>
<dbReference type="PANTHER" id="PTHR32322:SF2">
    <property type="entry name" value="EAMA DOMAIN-CONTAINING PROTEIN"/>
    <property type="match status" value="1"/>
</dbReference>
<name>A0A1H2JRJ2_9BACT</name>
<dbReference type="SUPFAM" id="SSF103481">
    <property type="entry name" value="Multidrug resistance efflux transporter EmrE"/>
    <property type="match status" value="2"/>
</dbReference>
<keyword evidence="4 6" id="KW-1133">Transmembrane helix</keyword>
<dbReference type="PANTHER" id="PTHR32322">
    <property type="entry name" value="INNER MEMBRANE TRANSPORTER"/>
    <property type="match status" value="1"/>
</dbReference>
<evidence type="ECO:0000313" key="8">
    <source>
        <dbReference type="EMBL" id="SDU58645.1"/>
    </source>
</evidence>
<feature type="transmembrane region" description="Helical" evidence="6">
    <location>
        <begin position="213"/>
        <end position="234"/>
    </location>
</feature>